<feature type="domain" description="WW" evidence="4">
    <location>
        <begin position="343"/>
        <end position="376"/>
    </location>
</feature>
<dbReference type="GO" id="GO:0006915">
    <property type="term" value="P:apoptotic process"/>
    <property type="evidence" value="ECO:0007669"/>
    <property type="project" value="InterPro"/>
</dbReference>
<name>A0A336KH11_CULSO</name>
<feature type="domain" description="WW" evidence="4">
    <location>
        <begin position="308"/>
        <end position="341"/>
    </location>
</feature>
<reference evidence="6" key="1">
    <citation type="submission" date="2018-04" db="EMBL/GenBank/DDBJ databases">
        <authorList>
            <person name="Go L.Y."/>
            <person name="Mitchell J.A."/>
        </authorList>
    </citation>
    <scope>NUCLEOTIDE SEQUENCE</scope>
    <source>
        <tissue evidence="6">Whole organism</tissue>
    </source>
</reference>
<evidence type="ECO:0000256" key="3">
    <source>
        <dbReference type="SAM" id="MobiDB-lite"/>
    </source>
</evidence>
<evidence type="ECO:0000313" key="7">
    <source>
        <dbReference type="EMBL" id="SSX20790.1"/>
    </source>
</evidence>
<accession>A0A336KH11</accession>
<dbReference type="GO" id="GO:0060090">
    <property type="term" value="F:molecular adaptor activity"/>
    <property type="evidence" value="ECO:0007669"/>
    <property type="project" value="InterPro"/>
</dbReference>
<dbReference type="OMA" id="VWTSDQR"/>
<dbReference type="PANTHER" id="PTHR47522:SF2">
    <property type="entry name" value="PROTEIN SALVADOR HOMOLOG 1"/>
    <property type="match status" value="1"/>
</dbReference>
<dbReference type="CDD" id="cd21433">
    <property type="entry name" value="SARAH_Sav"/>
    <property type="match status" value="1"/>
</dbReference>
<reference evidence="7" key="2">
    <citation type="submission" date="2018-07" db="EMBL/GenBank/DDBJ databases">
        <authorList>
            <person name="Quirk P.G."/>
            <person name="Krulwich T.A."/>
        </authorList>
    </citation>
    <scope>NUCLEOTIDE SEQUENCE</scope>
</reference>
<dbReference type="VEuPathDB" id="VectorBase:CSON002510"/>
<feature type="compositionally biased region" description="Polar residues" evidence="3">
    <location>
        <begin position="46"/>
        <end position="71"/>
    </location>
</feature>
<keyword evidence="2" id="KW-0677">Repeat</keyword>
<dbReference type="FunFam" id="2.20.70.10:FF:000035">
    <property type="entry name" value="Salvador homolog 1 (Drosophila)"/>
    <property type="match status" value="1"/>
</dbReference>
<feature type="domain" description="SARAH" evidence="5">
    <location>
        <begin position="432"/>
        <end position="479"/>
    </location>
</feature>
<evidence type="ECO:0000259" key="5">
    <source>
        <dbReference type="PROSITE" id="PS50951"/>
    </source>
</evidence>
<dbReference type="Gene3D" id="2.20.70.10">
    <property type="match status" value="2"/>
</dbReference>
<dbReference type="InterPro" id="IPR030030">
    <property type="entry name" value="Sav"/>
</dbReference>
<gene>
    <name evidence="6" type="primary">CSON002510</name>
</gene>
<dbReference type="Pfam" id="PF00397">
    <property type="entry name" value="WW"/>
    <property type="match status" value="1"/>
</dbReference>
<feature type="region of interest" description="Disordered" evidence="3">
    <location>
        <begin position="86"/>
        <end position="115"/>
    </location>
</feature>
<evidence type="ECO:0000313" key="6">
    <source>
        <dbReference type="EMBL" id="SSX00410.1"/>
    </source>
</evidence>
<dbReference type="GO" id="GO:0035329">
    <property type="term" value="P:hippo signaling"/>
    <property type="evidence" value="ECO:0007669"/>
    <property type="project" value="InterPro"/>
</dbReference>
<dbReference type="PANTHER" id="PTHR47522">
    <property type="entry name" value="SALVADOR FAMILY WW DOMAIN-CONTAINING PROTEIN 1"/>
    <property type="match status" value="1"/>
</dbReference>
<dbReference type="GO" id="GO:0008285">
    <property type="term" value="P:negative regulation of cell population proliferation"/>
    <property type="evidence" value="ECO:0007669"/>
    <property type="project" value="TreeGrafter"/>
</dbReference>
<dbReference type="InterPro" id="IPR036020">
    <property type="entry name" value="WW_dom_sf"/>
</dbReference>
<protein>
    <submittedName>
        <fullName evidence="6">CSON002510 protein</fullName>
    </submittedName>
</protein>
<evidence type="ECO:0000256" key="1">
    <source>
        <dbReference type="ARBA" id="ARBA00022553"/>
    </source>
</evidence>
<feature type="region of interest" description="Disordered" evidence="3">
    <location>
        <begin position="39"/>
        <end position="71"/>
    </location>
</feature>
<dbReference type="PROSITE" id="PS50951">
    <property type="entry name" value="SARAH"/>
    <property type="match status" value="1"/>
</dbReference>
<organism evidence="6">
    <name type="scientific">Culicoides sonorensis</name>
    <name type="common">Biting midge</name>
    <dbReference type="NCBI Taxonomy" id="179676"/>
    <lineage>
        <taxon>Eukaryota</taxon>
        <taxon>Metazoa</taxon>
        <taxon>Ecdysozoa</taxon>
        <taxon>Arthropoda</taxon>
        <taxon>Hexapoda</taxon>
        <taxon>Insecta</taxon>
        <taxon>Pterygota</taxon>
        <taxon>Neoptera</taxon>
        <taxon>Endopterygota</taxon>
        <taxon>Diptera</taxon>
        <taxon>Nematocera</taxon>
        <taxon>Chironomoidea</taxon>
        <taxon>Ceratopogonidae</taxon>
        <taxon>Ceratopogoninae</taxon>
        <taxon>Culicoides</taxon>
        <taxon>Monoculicoides</taxon>
    </lineage>
</organism>
<dbReference type="GO" id="GO:0005829">
    <property type="term" value="C:cytosol"/>
    <property type="evidence" value="ECO:0007669"/>
    <property type="project" value="TreeGrafter"/>
</dbReference>
<keyword evidence="1" id="KW-0597">Phosphoprotein</keyword>
<dbReference type="InterPro" id="IPR001202">
    <property type="entry name" value="WW_dom"/>
</dbReference>
<dbReference type="AlphaFoldDB" id="A0A336KH11"/>
<proteinExistence type="predicted"/>
<dbReference type="SMART" id="SM00456">
    <property type="entry name" value="WW"/>
    <property type="match status" value="2"/>
</dbReference>
<dbReference type="EMBL" id="UFQT01000141">
    <property type="protein sequence ID" value="SSX20790.1"/>
    <property type="molecule type" value="Genomic_DNA"/>
</dbReference>
<dbReference type="InterPro" id="IPR011524">
    <property type="entry name" value="SARAH_dom"/>
</dbReference>
<evidence type="ECO:0000259" key="4">
    <source>
        <dbReference type="PROSITE" id="PS50020"/>
    </source>
</evidence>
<dbReference type="PROSITE" id="PS50020">
    <property type="entry name" value="WW_DOMAIN_2"/>
    <property type="match status" value="2"/>
</dbReference>
<evidence type="ECO:0000256" key="2">
    <source>
        <dbReference type="ARBA" id="ARBA00022737"/>
    </source>
</evidence>
<dbReference type="GO" id="GO:0043065">
    <property type="term" value="P:positive regulation of apoptotic process"/>
    <property type="evidence" value="ECO:0007669"/>
    <property type="project" value="TreeGrafter"/>
</dbReference>
<dbReference type="SUPFAM" id="SSF51045">
    <property type="entry name" value="WW domain"/>
    <property type="match status" value="2"/>
</dbReference>
<sequence length="489" mass="56244">MLSRKSKDKGLKDGVVGKYVKKDTPSEIHVVNTWTENAMKAKNRKSGSNTNFGSTQSVSSQNSFGLMPNQTSFSNMRNVIPSMTPMRSHQLGKEGRYSQNSINRTEPSPSPAPSHNLVSTMPERRLNDDNGNVVRHGGPTLYRGNWGNYQSTPVFPQQDNNYVDIEVIDQILQQNRAASQSNIRLSTGAMLPQSSSIRRLNEPFPSSSDLGSNRNVMLKEQYEDTYPIYENQTELATALHRRSLRDPYSQHFYSNVIRTGSDSSSTSTLHHSNTEVQPYYSNVSSMEHINRQLQPSTRIREAIDTEDLPLPPGWTVDQTIRGRKYYIDHNTKTTHWSHPLEGEGLPTGWQRAYSDQYGIFYYNHYTKQYTCQHPYFAPSYYQNIQSYLPPGLTHYTPLTHHNALVPASRHLLGLIPDWLQLYAKSSSENDHKIIWEMFQLQQLECILKMMVQLFKLDCQNIVMKYESYRGAIIEEMERRAREKTRESDI</sequence>
<dbReference type="EMBL" id="UFQS01000141">
    <property type="protein sequence ID" value="SSX00410.1"/>
    <property type="molecule type" value="Genomic_DNA"/>
</dbReference>
<feature type="compositionally biased region" description="Polar residues" evidence="3">
    <location>
        <begin position="97"/>
        <end position="107"/>
    </location>
</feature>
<dbReference type="CDD" id="cd00201">
    <property type="entry name" value="WW"/>
    <property type="match status" value="2"/>
</dbReference>